<keyword evidence="3 6" id="KW-0812">Transmembrane</keyword>
<evidence type="ECO:0000256" key="4">
    <source>
        <dbReference type="ARBA" id="ARBA00022989"/>
    </source>
</evidence>
<dbReference type="PROSITE" id="PS50850">
    <property type="entry name" value="MFS"/>
    <property type="match status" value="1"/>
</dbReference>
<feature type="transmembrane region" description="Helical" evidence="6">
    <location>
        <begin position="100"/>
        <end position="118"/>
    </location>
</feature>
<organism evidence="8 9">
    <name type="scientific">Penicillium polonicum</name>
    <dbReference type="NCBI Taxonomy" id="60169"/>
    <lineage>
        <taxon>Eukaryota</taxon>
        <taxon>Fungi</taxon>
        <taxon>Dikarya</taxon>
        <taxon>Ascomycota</taxon>
        <taxon>Pezizomycotina</taxon>
        <taxon>Eurotiomycetes</taxon>
        <taxon>Eurotiomycetidae</taxon>
        <taxon>Eurotiales</taxon>
        <taxon>Aspergillaceae</taxon>
        <taxon>Penicillium</taxon>
    </lineage>
</organism>
<evidence type="ECO:0000256" key="6">
    <source>
        <dbReference type="SAM" id="Phobius"/>
    </source>
</evidence>
<evidence type="ECO:0000313" key="8">
    <source>
        <dbReference type="EMBL" id="OQD61785.1"/>
    </source>
</evidence>
<dbReference type="Gene3D" id="1.20.1250.20">
    <property type="entry name" value="MFS general substrate transporter like domains"/>
    <property type="match status" value="1"/>
</dbReference>
<dbReference type="AlphaFoldDB" id="A0A1V6NAX3"/>
<dbReference type="SUPFAM" id="SSF103473">
    <property type="entry name" value="MFS general substrate transporter"/>
    <property type="match status" value="1"/>
</dbReference>
<keyword evidence="4 6" id="KW-1133">Transmembrane helix</keyword>
<dbReference type="PANTHER" id="PTHR48022:SF77">
    <property type="entry name" value="MAJOR FACILITATOR SUPERFAMILY (MFS) PROFILE DOMAIN-CONTAINING PROTEIN"/>
    <property type="match status" value="1"/>
</dbReference>
<evidence type="ECO:0000256" key="1">
    <source>
        <dbReference type="ARBA" id="ARBA00004141"/>
    </source>
</evidence>
<feature type="transmembrane region" description="Helical" evidence="6">
    <location>
        <begin position="130"/>
        <end position="146"/>
    </location>
</feature>
<keyword evidence="9" id="KW-1185">Reference proteome</keyword>
<name>A0A1V6NAX3_PENPO</name>
<dbReference type="Pfam" id="PF00083">
    <property type="entry name" value="Sugar_tr"/>
    <property type="match status" value="1"/>
</dbReference>
<comment type="subcellular location">
    <subcellularLocation>
        <location evidence="1">Membrane</location>
        <topology evidence="1">Multi-pass membrane protein</topology>
    </subcellularLocation>
</comment>
<proteinExistence type="inferred from homology"/>
<gene>
    <name evidence="8" type="ORF">PENPOL_c015G01539</name>
</gene>
<feature type="domain" description="Major facilitator superfamily (MFS) profile" evidence="7">
    <location>
        <begin position="1"/>
        <end position="152"/>
    </location>
</feature>
<accession>A0A1V6NAX3</accession>
<evidence type="ECO:0000256" key="2">
    <source>
        <dbReference type="ARBA" id="ARBA00010992"/>
    </source>
</evidence>
<evidence type="ECO:0000313" key="9">
    <source>
        <dbReference type="Proteomes" id="UP000191408"/>
    </source>
</evidence>
<dbReference type="InterPro" id="IPR005828">
    <property type="entry name" value="MFS_sugar_transport-like"/>
</dbReference>
<dbReference type="PANTHER" id="PTHR48022">
    <property type="entry name" value="PLASTIDIC GLUCOSE TRANSPORTER 4"/>
    <property type="match status" value="1"/>
</dbReference>
<dbReference type="GO" id="GO:0016020">
    <property type="term" value="C:membrane"/>
    <property type="evidence" value="ECO:0007669"/>
    <property type="project" value="UniProtKB-SubCell"/>
</dbReference>
<protein>
    <recommendedName>
        <fullName evidence="7">Major facilitator superfamily (MFS) profile domain-containing protein</fullName>
    </recommendedName>
</protein>
<comment type="similarity">
    <text evidence="2">Belongs to the major facilitator superfamily. Sugar transporter (TC 2.A.1.1) family.</text>
</comment>
<dbReference type="InterPro" id="IPR020846">
    <property type="entry name" value="MFS_dom"/>
</dbReference>
<evidence type="ECO:0000256" key="3">
    <source>
        <dbReference type="ARBA" id="ARBA00022692"/>
    </source>
</evidence>
<dbReference type="InterPro" id="IPR036259">
    <property type="entry name" value="MFS_trans_sf"/>
</dbReference>
<dbReference type="STRING" id="60169.A0A1V6NAX3"/>
<dbReference type="Proteomes" id="UP000191408">
    <property type="component" value="Unassembled WGS sequence"/>
</dbReference>
<dbReference type="InterPro" id="IPR050360">
    <property type="entry name" value="MFS_Sugar_Transporters"/>
</dbReference>
<comment type="caution">
    <text evidence="8">The sequence shown here is derived from an EMBL/GenBank/DDBJ whole genome shotgun (WGS) entry which is preliminary data.</text>
</comment>
<keyword evidence="5 6" id="KW-0472">Membrane</keyword>
<dbReference type="EMBL" id="MDYM01000015">
    <property type="protein sequence ID" value="OQD61785.1"/>
    <property type="molecule type" value="Genomic_DNA"/>
</dbReference>
<dbReference type="GO" id="GO:0005351">
    <property type="term" value="F:carbohydrate:proton symporter activity"/>
    <property type="evidence" value="ECO:0007669"/>
    <property type="project" value="TreeGrafter"/>
</dbReference>
<evidence type="ECO:0000256" key="5">
    <source>
        <dbReference type="ARBA" id="ARBA00023136"/>
    </source>
</evidence>
<evidence type="ECO:0000259" key="7">
    <source>
        <dbReference type="PROSITE" id="PS50850"/>
    </source>
</evidence>
<sequence length="197" mass="21565">MFIISSAINLFVSLGSMCALDTVGRWFMLIMGSIIQVSALMTMGGLGTVPSPSYEARSATVAMIVLFGAGFTFGWAPIVHTLSTELPSARLRDTTYRCGSLVHVATNFVISFTLPYLLNAGYANLQSKVGFIYSSIAFFSILFPYFCVPDCRGRSLEYINRLFEANVPARKFQSVKIEPFVQIEEAGESTTSDSTQT</sequence>
<feature type="transmembrane region" description="Helical" evidence="6">
    <location>
        <begin position="61"/>
        <end position="80"/>
    </location>
</feature>
<feature type="transmembrane region" description="Helical" evidence="6">
    <location>
        <begin position="29"/>
        <end position="49"/>
    </location>
</feature>
<reference evidence="9" key="1">
    <citation type="journal article" date="2017" name="Nat. Microbiol.">
        <title>Global analysis of biosynthetic gene clusters reveals vast potential of secondary metabolite production in Penicillium species.</title>
        <authorList>
            <person name="Nielsen J.C."/>
            <person name="Grijseels S."/>
            <person name="Prigent S."/>
            <person name="Ji B."/>
            <person name="Dainat J."/>
            <person name="Nielsen K.F."/>
            <person name="Frisvad J.C."/>
            <person name="Workman M."/>
            <person name="Nielsen J."/>
        </authorList>
    </citation>
    <scope>NUCLEOTIDE SEQUENCE [LARGE SCALE GENOMIC DNA]</scope>
    <source>
        <strain evidence="9">IBT 4502</strain>
    </source>
</reference>